<dbReference type="PANTHER" id="PTHR40547">
    <property type="entry name" value="SLL0298 PROTEIN"/>
    <property type="match status" value="1"/>
</dbReference>
<evidence type="ECO:0000256" key="1">
    <source>
        <dbReference type="SAM" id="Phobius"/>
    </source>
</evidence>
<dbReference type="InterPro" id="IPR018639">
    <property type="entry name" value="DUF2062"/>
</dbReference>
<feature type="domain" description="DUF2062" evidence="2">
    <location>
        <begin position="23"/>
        <end position="163"/>
    </location>
</feature>
<dbReference type="Proteomes" id="UP000015462">
    <property type="component" value="Unassembled WGS sequence"/>
</dbReference>
<keyword evidence="4" id="KW-1185">Reference proteome</keyword>
<dbReference type="AlphaFoldDB" id="A0AB33Z431"/>
<evidence type="ECO:0000313" key="4">
    <source>
        <dbReference type="Proteomes" id="UP000015462"/>
    </source>
</evidence>
<proteinExistence type="predicted"/>
<reference evidence="3 4" key="1">
    <citation type="journal article" date="2013" name="Genome Announc.">
        <title>Genome Sequence of the Pyrene- and Fluoranthene-Degrading Bacterium Cycloclasticus sp. Strain PY97M.</title>
        <authorList>
            <person name="Cui Z."/>
            <person name="Xu G."/>
            <person name="Li Q."/>
            <person name="Gao W."/>
            <person name="Zheng L."/>
        </authorList>
    </citation>
    <scope>NUCLEOTIDE SEQUENCE [LARGE SCALE GENOMIC DNA]</scope>
    <source>
        <strain evidence="3 4">PY97M</strain>
    </source>
</reference>
<feature type="transmembrane region" description="Helical" evidence="1">
    <location>
        <begin position="42"/>
        <end position="71"/>
    </location>
</feature>
<keyword evidence="1" id="KW-0472">Membrane</keyword>
<dbReference type="RefSeq" id="WP_016389545.1">
    <property type="nucleotide sequence ID" value="NZ_KE646805.1"/>
</dbReference>
<keyword evidence="1" id="KW-1133">Transmembrane helix</keyword>
<dbReference type="Pfam" id="PF09835">
    <property type="entry name" value="DUF2062"/>
    <property type="match status" value="1"/>
</dbReference>
<organism evidence="3 4">
    <name type="scientific">Cycloclasticus pugetii</name>
    <dbReference type="NCBI Taxonomy" id="34068"/>
    <lineage>
        <taxon>Bacteria</taxon>
        <taxon>Pseudomonadati</taxon>
        <taxon>Pseudomonadota</taxon>
        <taxon>Gammaproteobacteria</taxon>
        <taxon>Thiotrichales</taxon>
        <taxon>Piscirickettsiaceae</taxon>
        <taxon>Cycloclasticus</taxon>
    </lineage>
</organism>
<name>A0AB33Z431_9GAMM</name>
<dbReference type="PANTHER" id="PTHR40547:SF1">
    <property type="entry name" value="SLL0298 PROTEIN"/>
    <property type="match status" value="1"/>
</dbReference>
<sequence>MPKRFIKKYFPNNTSIKQHKHLKVFGSLLHNQNLWHLNRRSFAGAIATGLFIAFIPLPTQMLIAAAAAIFLQVNLPVSVATVWVSNPVTMPPLFYAAYSVGATLMEVPIEAHEFSFSVAFILDTLGASWKPFLLGCFILGSATSAVGYVLARIIWRLAVIKKWLARKHSIIKR</sequence>
<feature type="transmembrane region" description="Helical" evidence="1">
    <location>
        <begin position="132"/>
        <end position="155"/>
    </location>
</feature>
<accession>A0AB33Z431</accession>
<protein>
    <submittedName>
        <fullName evidence="3">Lipid ABC transporter permease/ATP-binding protein</fullName>
    </submittedName>
</protein>
<dbReference type="EMBL" id="ASHL01000001">
    <property type="protein sequence ID" value="EPD13968.1"/>
    <property type="molecule type" value="Genomic_DNA"/>
</dbReference>
<gene>
    <name evidence="3" type="ORF">L196_00675</name>
</gene>
<evidence type="ECO:0000259" key="2">
    <source>
        <dbReference type="Pfam" id="PF09835"/>
    </source>
</evidence>
<comment type="caution">
    <text evidence="3">The sequence shown here is derived from an EMBL/GenBank/DDBJ whole genome shotgun (WGS) entry which is preliminary data.</text>
</comment>
<evidence type="ECO:0000313" key="3">
    <source>
        <dbReference type="EMBL" id="EPD13968.1"/>
    </source>
</evidence>
<keyword evidence="1" id="KW-0812">Transmembrane</keyword>